<dbReference type="Proteomes" id="UP001234297">
    <property type="component" value="Chromosome 7"/>
</dbReference>
<name>A0ACC2L820_PERAE</name>
<gene>
    <name evidence="1" type="ORF">MRB53_022808</name>
</gene>
<sequence>MKAGLGVDLPAESMRALGGIRVEPSMNGSKRWLHKMRRKSDFQRRKLELSSLMGIRLAILEITKLGVGDGEEVRAAEEDDKVADNVAISAARIVFWAVKAEAMGSEADPLPPSCTEDVHVLVVDDCPIDRKIVEKLLLKNGTFKVTAVDSGIKALEVLGLNEEKVESPSVNEFKIDIILTDYCMPQMNGYDLLKVVKEHNCLKSIPVVLMSSENDPQRISRCLDTGAEDFILKPLHPGDIERMRSYTKPFTPTSKTGMKRKLPLDIMPESNESERHPCLAGVTVA</sequence>
<dbReference type="EMBL" id="CM056815">
    <property type="protein sequence ID" value="KAJ8629485.1"/>
    <property type="molecule type" value="Genomic_DNA"/>
</dbReference>
<evidence type="ECO:0000313" key="2">
    <source>
        <dbReference type="Proteomes" id="UP001234297"/>
    </source>
</evidence>
<proteinExistence type="predicted"/>
<comment type="caution">
    <text evidence="1">The sequence shown here is derived from an EMBL/GenBank/DDBJ whole genome shotgun (WGS) entry which is preliminary data.</text>
</comment>
<keyword evidence="2" id="KW-1185">Reference proteome</keyword>
<evidence type="ECO:0000313" key="1">
    <source>
        <dbReference type="EMBL" id="KAJ8629485.1"/>
    </source>
</evidence>
<reference evidence="1 2" key="1">
    <citation type="journal article" date="2022" name="Hortic Res">
        <title>A haplotype resolved chromosomal level avocado genome allows analysis of novel avocado genes.</title>
        <authorList>
            <person name="Nath O."/>
            <person name="Fletcher S.J."/>
            <person name="Hayward A."/>
            <person name="Shaw L.M."/>
            <person name="Masouleh A.K."/>
            <person name="Furtado A."/>
            <person name="Henry R.J."/>
            <person name="Mitter N."/>
        </authorList>
    </citation>
    <scope>NUCLEOTIDE SEQUENCE [LARGE SCALE GENOMIC DNA]</scope>
    <source>
        <strain evidence="2">cv. Hass</strain>
    </source>
</reference>
<protein>
    <submittedName>
        <fullName evidence="1">Uncharacterized protein</fullName>
    </submittedName>
</protein>
<organism evidence="1 2">
    <name type="scientific">Persea americana</name>
    <name type="common">Avocado</name>
    <dbReference type="NCBI Taxonomy" id="3435"/>
    <lineage>
        <taxon>Eukaryota</taxon>
        <taxon>Viridiplantae</taxon>
        <taxon>Streptophyta</taxon>
        <taxon>Embryophyta</taxon>
        <taxon>Tracheophyta</taxon>
        <taxon>Spermatophyta</taxon>
        <taxon>Magnoliopsida</taxon>
        <taxon>Magnoliidae</taxon>
        <taxon>Laurales</taxon>
        <taxon>Lauraceae</taxon>
        <taxon>Persea</taxon>
    </lineage>
</organism>
<accession>A0ACC2L820</accession>